<dbReference type="PROSITE" id="PS50267">
    <property type="entry name" value="NA_NEUROTRAN_SYMP_3"/>
    <property type="match status" value="1"/>
</dbReference>
<accession>A0A6L5XXM0</accession>
<comment type="subcellular location">
    <subcellularLocation>
        <location evidence="1">Membrane</location>
        <topology evidence="1">Multi-pass membrane protein</topology>
    </subcellularLocation>
</comment>
<comment type="similarity">
    <text evidence="6">Belongs to the sodium:neurotransmitter symporter (SNF) (TC 2.A.22) family.</text>
</comment>
<feature type="transmembrane region" description="Helical" evidence="7">
    <location>
        <begin position="346"/>
        <end position="370"/>
    </location>
</feature>
<dbReference type="InterPro" id="IPR037272">
    <property type="entry name" value="SNS_sf"/>
</dbReference>
<evidence type="ECO:0000313" key="8">
    <source>
        <dbReference type="EMBL" id="MSS63339.1"/>
    </source>
</evidence>
<dbReference type="EMBL" id="VUMT01000006">
    <property type="protein sequence ID" value="MSS63339.1"/>
    <property type="molecule type" value="Genomic_DNA"/>
</dbReference>
<evidence type="ECO:0000256" key="4">
    <source>
        <dbReference type="ARBA" id="ARBA00022989"/>
    </source>
</evidence>
<evidence type="ECO:0000256" key="1">
    <source>
        <dbReference type="ARBA" id="ARBA00004141"/>
    </source>
</evidence>
<dbReference type="InterPro" id="IPR047218">
    <property type="entry name" value="YocR/YhdH-like"/>
</dbReference>
<evidence type="ECO:0000256" key="2">
    <source>
        <dbReference type="ARBA" id="ARBA00022448"/>
    </source>
</evidence>
<keyword evidence="2 6" id="KW-0813">Transport</keyword>
<feature type="transmembrane region" description="Helical" evidence="7">
    <location>
        <begin position="433"/>
        <end position="454"/>
    </location>
</feature>
<feature type="transmembrane region" description="Helical" evidence="7">
    <location>
        <begin position="175"/>
        <end position="195"/>
    </location>
</feature>
<evidence type="ECO:0000256" key="3">
    <source>
        <dbReference type="ARBA" id="ARBA00022692"/>
    </source>
</evidence>
<feature type="transmembrane region" description="Helical" evidence="7">
    <location>
        <begin position="306"/>
        <end position="334"/>
    </location>
</feature>
<evidence type="ECO:0000256" key="7">
    <source>
        <dbReference type="SAM" id="Phobius"/>
    </source>
</evidence>
<sequence>MERETFKSRLGFLLLSAGCAIGIGNVWRFPYVVGEYGGGAFVLFYIFFLIIVGVPVLSMEFAIGRASKKSTVKAYYVLEKPGQKWHIHGYIAMIGNYVLMMFYTTVSGWMLHYFYSFMTGKMEGLSTTEVTGAFNDMLSKPKTMTFWMLLVVIIGFTICSFGLQKGVERVTKGMMIALLGIMIVLAVHSFSLNGGLEGLKFYLYPDFERMKQVGIGRTIVAAMNQAFFTLSLGIGAMAIFGSYLDKSRSLLGESFHIACLDTFVAFVSGLIIFPACFAYGVNPDSGPSLIFITLPNVFNAMAGGKIWGSLFFLFMSFAAFSTIIAVFENILACFMDIWPMNRKKAAVINLFFVGIASMPCILGYNLWSGFTPLGANTAVLDLEDFIVSNLLLPMGSVIYLLFCVSKVGWGFSNYQKEANEGKGITVPNWIRGYVTYILPFIILFLFIQGLLGVFH</sequence>
<dbReference type="GO" id="GO:0015293">
    <property type="term" value="F:symporter activity"/>
    <property type="evidence" value="ECO:0007669"/>
    <property type="project" value="UniProtKB-KW"/>
</dbReference>
<protein>
    <recommendedName>
        <fullName evidence="6">Transporter</fullName>
    </recommendedName>
</protein>
<organism evidence="8 9">
    <name type="scientific">Velocimicrobium porci</name>
    <dbReference type="NCBI Taxonomy" id="2606634"/>
    <lineage>
        <taxon>Bacteria</taxon>
        <taxon>Bacillati</taxon>
        <taxon>Bacillota</taxon>
        <taxon>Clostridia</taxon>
        <taxon>Lachnospirales</taxon>
        <taxon>Lachnospiraceae</taxon>
        <taxon>Velocimicrobium</taxon>
    </lineage>
</organism>
<proteinExistence type="inferred from homology"/>
<dbReference type="InterPro" id="IPR000175">
    <property type="entry name" value="Na/ntran_symport"/>
</dbReference>
<feature type="transmembrane region" description="Helical" evidence="7">
    <location>
        <begin position="390"/>
        <end position="412"/>
    </location>
</feature>
<reference evidence="8 9" key="1">
    <citation type="submission" date="2019-08" db="EMBL/GenBank/DDBJ databases">
        <title>In-depth cultivation of the pig gut microbiome towards novel bacterial diversity and tailored functional studies.</title>
        <authorList>
            <person name="Wylensek D."/>
            <person name="Hitch T.C.A."/>
            <person name="Clavel T."/>
        </authorList>
    </citation>
    <scope>NUCLEOTIDE SEQUENCE [LARGE SCALE GENOMIC DNA]</scope>
    <source>
        <strain evidence="8 9">WCA-693-APC-MOT-I</strain>
    </source>
</reference>
<gene>
    <name evidence="8" type="ORF">FYJ58_05540</name>
</gene>
<keyword evidence="6" id="KW-0769">Symport</keyword>
<evidence type="ECO:0000256" key="5">
    <source>
        <dbReference type="ARBA" id="ARBA00023136"/>
    </source>
</evidence>
<comment type="caution">
    <text evidence="8">The sequence shown here is derived from an EMBL/GenBank/DDBJ whole genome shotgun (WGS) entry which is preliminary data.</text>
</comment>
<feature type="transmembrane region" description="Helical" evidence="7">
    <location>
        <begin position="215"/>
        <end position="243"/>
    </location>
</feature>
<feature type="transmembrane region" description="Helical" evidence="7">
    <location>
        <begin position="255"/>
        <end position="281"/>
    </location>
</feature>
<keyword evidence="3 6" id="KW-0812">Transmembrane</keyword>
<keyword evidence="5 7" id="KW-0472">Membrane</keyword>
<dbReference type="PANTHER" id="PTHR42948">
    <property type="entry name" value="TRANSPORTER"/>
    <property type="match status" value="1"/>
</dbReference>
<dbReference type="Pfam" id="PF00209">
    <property type="entry name" value="SNF"/>
    <property type="match status" value="2"/>
</dbReference>
<dbReference type="PANTHER" id="PTHR42948:SF1">
    <property type="entry name" value="TRANSPORTER"/>
    <property type="match status" value="1"/>
</dbReference>
<evidence type="ECO:0000256" key="6">
    <source>
        <dbReference type="RuleBase" id="RU003732"/>
    </source>
</evidence>
<dbReference type="CDD" id="cd10336">
    <property type="entry name" value="SLC6sbd_Tyt1-Like"/>
    <property type="match status" value="1"/>
</dbReference>
<evidence type="ECO:0000313" key="9">
    <source>
        <dbReference type="Proteomes" id="UP000482209"/>
    </source>
</evidence>
<name>A0A6L5XXM0_9FIRM</name>
<keyword evidence="4 7" id="KW-1133">Transmembrane helix</keyword>
<feature type="transmembrane region" description="Helical" evidence="7">
    <location>
        <begin position="144"/>
        <end position="163"/>
    </location>
</feature>
<dbReference type="RefSeq" id="WP_154518484.1">
    <property type="nucleotide sequence ID" value="NZ_VUMT01000006.1"/>
</dbReference>
<dbReference type="SUPFAM" id="SSF161070">
    <property type="entry name" value="SNF-like"/>
    <property type="match status" value="1"/>
</dbReference>
<dbReference type="Proteomes" id="UP000482209">
    <property type="component" value="Unassembled WGS sequence"/>
</dbReference>
<keyword evidence="9" id="KW-1185">Reference proteome</keyword>
<feature type="transmembrane region" description="Helical" evidence="7">
    <location>
        <begin position="38"/>
        <end position="63"/>
    </location>
</feature>
<dbReference type="NCBIfam" id="NF037979">
    <property type="entry name" value="Na_transp"/>
    <property type="match status" value="1"/>
</dbReference>
<dbReference type="PROSITE" id="PS00610">
    <property type="entry name" value="NA_NEUROTRAN_SYMP_1"/>
    <property type="match status" value="1"/>
</dbReference>
<dbReference type="AlphaFoldDB" id="A0A6L5XXM0"/>
<dbReference type="PRINTS" id="PR00176">
    <property type="entry name" value="NANEUSMPORT"/>
</dbReference>
<feature type="transmembrane region" description="Helical" evidence="7">
    <location>
        <begin position="90"/>
        <end position="115"/>
    </location>
</feature>
<dbReference type="GO" id="GO:0016020">
    <property type="term" value="C:membrane"/>
    <property type="evidence" value="ECO:0007669"/>
    <property type="project" value="UniProtKB-SubCell"/>
</dbReference>